<keyword evidence="2" id="KW-1185">Reference proteome</keyword>
<evidence type="ECO:0000313" key="1">
    <source>
        <dbReference type="EMBL" id="MFK4444116.1"/>
    </source>
</evidence>
<gene>
    <name evidence="1" type="ORF">ABH943_004138</name>
</gene>
<sequence>MSSGRPVLFIPYTGSFPDVGERSIVAWDESC</sequence>
<reference evidence="1 2" key="2">
    <citation type="submission" date="2024-11" db="EMBL/GenBank/DDBJ databases">
        <title>Using genomics to understand microbial adaptation to soil warming.</title>
        <authorList>
            <person name="Deangelis K.M. PhD."/>
        </authorList>
    </citation>
    <scope>NUCLEOTIDE SEQUENCE [LARGE SCALE GENOMIC DNA]</scope>
    <source>
        <strain evidence="1 2">GAS97</strain>
    </source>
</reference>
<comment type="caution">
    <text evidence="1">The sequence shown here is derived from an EMBL/GenBank/DDBJ whole genome shotgun (WGS) entry which is preliminary data.</text>
</comment>
<reference evidence="1 2" key="1">
    <citation type="submission" date="2024-10" db="EMBL/GenBank/DDBJ databases">
        <authorList>
            <person name="Deangelis K."/>
            <person name="Huntemann M."/>
            <person name="Clum A."/>
            <person name="Wang J."/>
            <person name="Palaniappan K."/>
            <person name="Ritter S."/>
            <person name="Chen I.-M."/>
            <person name="Stamatis D."/>
            <person name="Reddy T."/>
            <person name="O'Malley R."/>
            <person name="Daum C."/>
            <person name="Ng V."/>
            <person name="Ivanova N."/>
            <person name="Kyrpides N."/>
            <person name="Woyke T."/>
        </authorList>
    </citation>
    <scope>NUCLEOTIDE SEQUENCE [LARGE SCALE GENOMIC DNA]</scope>
    <source>
        <strain evidence="1 2">GAS97</strain>
    </source>
</reference>
<accession>A0ABW8MNV2</accession>
<organism evidence="1 2">
    <name type="scientific">Caballeronia udeis</name>
    <dbReference type="NCBI Taxonomy" id="1232866"/>
    <lineage>
        <taxon>Bacteria</taxon>
        <taxon>Pseudomonadati</taxon>
        <taxon>Pseudomonadota</taxon>
        <taxon>Betaproteobacteria</taxon>
        <taxon>Burkholderiales</taxon>
        <taxon>Burkholderiaceae</taxon>
        <taxon>Caballeronia</taxon>
    </lineage>
</organism>
<proteinExistence type="predicted"/>
<dbReference type="EMBL" id="JBIYDN010000012">
    <property type="protein sequence ID" value="MFK4444116.1"/>
    <property type="molecule type" value="Genomic_DNA"/>
</dbReference>
<protein>
    <submittedName>
        <fullName evidence="1">Uncharacterized protein</fullName>
    </submittedName>
</protein>
<evidence type="ECO:0000313" key="2">
    <source>
        <dbReference type="Proteomes" id="UP001620514"/>
    </source>
</evidence>
<name>A0ABW8MNV2_9BURK</name>
<dbReference type="Proteomes" id="UP001620514">
    <property type="component" value="Unassembled WGS sequence"/>
</dbReference>